<dbReference type="GO" id="GO:0005886">
    <property type="term" value="C:plasma membrane"/>
    <property type="evidence" value="ECO:0007669"/>
    <property type="project" value="UniProtKB-SubCell"/>
</dbReference>
<feature type="transmembrane region" description="Helical" evidence="6">
    <location>
        <begin position="153"/>
        <end position="170"/>
    </location>
</feature>
<dbReference type="RefSeq" id="WP_212521176.1">
    <property type="nucleotide sequence ID" value="NZ_JAGSOH010000111.1"/>
</dbReference>
<evidence type="ECO:0000256" key="4">
    <source>
        <dbReference type="ARBA" id="ARBA00022989"/>
    </source>
</evidence>
<evidence type="ECO:0000256" key="5">
    <source>
        <dbReference type="ARBA" id="ARBA00023136"/>
    </source>
</evidence>
<reference evidence="7" key="1">
    <citation type="submission" date="2021-04" db="EMBL/GenBank/DDBJ databases">
        <title>Genome based classification of Actinospica acidithermotolerans sp. nov., an actinobacterium isolated from an Indonesian hot spring.</title>
        <authorList>
            <person name="Kusuma A.B."/>
            <person name="Putra K.E."/>
            <person name="Nafisah S."/>
            <person name="Loh J."/>
            <person name="Nouioui I."/>
            <person name="Goodfellow M."/>
        </authorList>
    </citation>
    <scope>NUCLEOTIDE SEQUENCE</scope>
    <source>
        <strain evidence="7">MGRD01-02</strain>
    </source>
</reference>
<evidence type="ECO:0000256" key="6">
    <source>
        <dbReference type="SAM" id="Phobius"/>
    </source>
</evidence>
<feature type="transmembrane region" description="Helical" evidence="6">
    <location>
        <begin position="81"/>
        <end position="99"/>
    </location>
</feature>
<gene>
    <name evidence="7" type="ORF">KDK95_27330</name>
</gene>
<organism evidence="7 8">
    <name type="scientific">Actinospica acidithermotolerans</name>
    <dbReference type="NCBI Taxonomy" id="2828514"/>
    <lineage>
        <taxon>Bacteria</taxon>
        <taxon>Bacillati</taxon>
        <taxon>Actinomycetota</taxon>
        <taxon>Actinomycetes</taxon>
        <taxon>Catenulisporales</taxon>
        <taxon>Actinospicaceae</taxon>
        <taxon>Actinospica</taxon>
    </lineage>
</organism>
<dbReference type="InterPro" id="IPR010343">
    <property type="entry name" value="ArAE_1"/>
</dbReference>
<comment type="subcellular location">
    <subcellularLocation>
        <location evidence="1">Cell membrane</location>
        <topology evidence="1">Multi-pass membrane protein</topology>
    </subcellularLocation>
</comment>
<dbReference type="Proteomes" id="UP000676325">
    <property type="component" value="Unassembled WGS sequence"/>
</dbReference>
<evidence type="ECO:0000256" key="2">
    <source>
        <dbReference type="ARBA" id="ARBA00022475"/>
    </source>
</evidence>
<accession>A0A941EC52</accession>
<dbReference type="Pfam" id="PF06081">
    <property type="entry name" value="ArAE_1"/>
    <property type="match status" value="1"/>
</dbReference>
<feature type="transmembrane region" description="Helical" evidence="6">
    <location>
        <begin position="119"/>
        <end position="141"/>
    </location>
</feature>
<name>A0A941EC52_9ACTN</name>
<keyword evidence="8" id="KW-1185">Reference proteome</keyword>
<keyword evidence="4 6" id="KW-1133">Transmembrane helix</keyword>
<evidence type="ECO:0000313" key="8">
    <source>
        <dbReference type="Proteomes" id="UP000676325"/>
    </source>
</evidence>
<evidence type="ECO:0000313" key="7">
    <source>
        <dbReference type="EMBL" id="MBR7830045.1"/>
    </source>
</evidence>
<protein>
    <recommendedName>
        <fullName evidence="9">FUSC family protein</fullName>
    </recommendedName>
</protein>
<sequence length="416" mass="45096">MSSEDRGEGRYVGALLDRFRLLGTADEGGALAQARRSIHLHGFRHWFVRERDAFAQTAKAAFASGAAWAIASGVFHVDKPVLASVAALITVQVTVYQSIWRAVQYSAGIVAGMVGAMAIGAWLGINILTLSLIVVLGLVLGRTLRLGTQVNQVAITGLLVLSFGHSYGFIRVLDSIIGAAVGVTVNAVIAPPAFSRTAAKELADLADDLATHTARVAKGVRGEWTHEQARSWLKRSRELSANARAARKIAQQAEEAVKFHPRRNVHMTEVHRVDEAAIALDHVATQLNSLMRGLSDMNAEFSPVPEKLREVPEEMALLLDDTSKALSAFGRLQVPDKASPRVYEELSGLIKRAKPHARDAAQAMQPGDDAPTLVWSVYGALLDDARRMLRELDPDDGPHREGIPAMLRAYSVHPAR</sequence>
<keyword evidence="5 6" id="KW-0472">Membrane</keyword>
<keyword evidence="3 6" id="KW-0812">Transmembrane</keyword>
<evidence type="ECO:0008006" key="9">
    <source>
        <dbReference type="Google" id="ProtNLM"/>
    </source>
</evidence>
<keyword evidence="2" id="KW-1003">Cell membrane</keyword>
<evidence type="ECO:0000256" key="1">
    <source>
        <dbReference type="ARBA" id="ARBA00004651"/>
    </source>
</evidence>
<dbReference type="EMBL" id="JAGSOH010000111">
    <property type="protein sequence ID" value="MBR7830045.1"/>
    <property type="molecule type" value="Genomic_DNA"/>
</dbReference>
<comment type="caution">
    <text evidence="7">The sequence shown here is derived from an EMBL/GenBank/DDBJ whole genome shotgun (WGS) entry which is preliminary data.</text>
</comment>
<dbReference type="AlphaFoldDB" id="A0A941EC52"/>
<proteinExistence type="predicted"/>
<evidence type="ECO:0000256" key="3">
    <source>
        <dbReference type="ARBA" id="ARBA00022692"/>
    </source>
</evidence>